<feature type="domain" description="Glycine radical" evidence="4">
    <location>
        <begin position="543"/>
        <end position="663"/>
    </location>
</feature>
<organism evidence="6 7">
    <name type="scientific">Acetatifactor muris</name>
    <dbReference type="NCBI Taxonomy" id="879566"/>
    <lineage>
        <taxon>Bacteria</taxon>
        <taxon>Bacillati</taxon>
        <taxon>Bacillota</taxon>
        <taxon>Clostridia</taxon>
        <taxon>Lachnospirales</taxon>
        <taxon>Lachnospiraceae</taxon>
        <taxon>Acetatifactor</taxon>
    </lineage>
</organism>
<dbReference type="OrthoDB" id="9803969at2"/>
<dbReference type="EC" id="4.1.1.83" evidence="6"/>
<dbReference type="InterPro" id="IPR004184">
    <property type="entry name" value="PFL_dom"/>
</dbReference>
<dbReference type="Pfam" id="PF02901">
    <property type="entry name" value="PFL-like"/>
    <property type="match status" value="1"/>
</dbReference>
<gene>
    <name evidence="6" type="primary">hpdB</name>
    <name evidence="6" type="ORF">AMURIS_04710</name>
</gene>
<dbReference type="GO" id="GO:0005829">
    <property type="term" value="C:cytosol"/>
    <property type="evidence" value="ECO:0007669"/>
    <property type="project" value="TreeGrafter"/>
</dbReference>
<dbReference type="EMBL" id="OFSM01000035">
    <property type="protein sequence ID" value="SOY31958.1"/>
    <property type="molecule type" value="Genomic_DNA"/>
</dbReference>
<dbReference type="PANTHER" id="PTHR43641:SF2">
    <property type="entry name" value="DEHYDRATASE YBIW-RELATED"/>
    <property type="match status" value="1"/>
</dbReference>
<dbReference type="RefSeq" id="WP_103241932.1">
    <property type="nucleotide sequence ID" value="NZ_JANJZD010000037.1"/>
</dbReference>
<keyword evidence="2 6" id="KW-0456">Lyase</keyword>
<dbReference type="Gene3D" id="3.20.70.20">
    <property type="match status" value="1"/>
</dbReference>
<protein>
    <submittedName>
        <fullName evidence="6">4-hydroxyphenylacetate decarboxylase large subunit</fullName>
        <ecNumber evidence="6">4.1.1.83</ecNumber>
    </submittedName>
</protein>
<dbReference type="InterPro" id="IPR001150">
    <property type="entry name" value="Gly_radical"/>
</dbReference>
<evidence type="ECO:0000256" key="3">
    <source>
        <dbReference type="PROSITE-ProRule" id="PRU00493"/>
    </source>
</evidence>
<dbReference type="GO" id="GO:0043722">
    <property type="term" value="F:4-hydroxyphenylacetate decarboxylase activity"/>
    <property type="evidence" value="ECO:0007669"/>
    <property type="project" value="UniProtKB-EC"/>
</dbReference>
<dbReference type="PROSITE" id="PS51149">
    <property type="entry name" value="GLY_RADICAL_2"/>
    <property type="match status" value="1"/>
</dbReference>
<dbReference type="InterPro" id="IPR051215">
    <property type="entry name" value="GRE"/>
</dbReference>
<reference evidence="6 7" key="1">
    <citation type="submission" date="2018-01" db="EMBL/GenBank/DDBJ databases">
        <authorList>
            <person name="Gaut B.S."/>
            <person name="Morton B.R."/>
            <person name="Clegg M.T."/>
            <person name="Duvall M.R."/>
        </authorList>
    </citation>
    <scope>NUCLEOTIDE SEQUENCE [LARGE SCALE GENOMIC DNA]</scope>
    <source>
        <strain evidence="6">GP69</strain>
    </source>
</reference>
<evidence type="ECO:0000256" key="2">
    <source>
        <dbReference type="ARBA" id="ARBA00023239"/>
    </source>
</evidence>
<dbReference type="PANTHER" id="PTHR43641">
    <property type="entry name" value="FORMATE ACETYLTRANSFERASE 3-RELATED"/>
    <property type="match status" value="1"/>
</dbReference>
<name>A0A2K4ZN99_9FIRM</name>
<dbReference type="Pfam" id="PF01228">
    <property type="entry name" value="Gly_radical"/>
    <property type="match status" value="1"/>
</dbReference>
<keyword evidence="1 3" id="KW-0556">Organic radical</keyword>
<keyword evidence="7" id="KW-1185">Reference proteome</keyword>
<evidence type="ECO:0000259" key="4">
    <source>
        <dbReference type="PROSITE" id="PS51149"/>
    </source>
</evidence>
<dbReference type="PROSITE" id="PS51554">
    <property type="entry name" value="PFL"/>
    <property type="match status" value="1"/>
</dbReference>
<proteinExistence type="predicted"/>
<evidence type="ECO:0000259" key="5">
    <source>
        <dbReference type="PROSITE" id="PS51554"/>
    </source>
</evidence>
<dbReference type="SUPFAM" id="SSF51998">
    <property type="entry name" value="PFL-like glycyl radical enzymes"/>
    <property type="match status" value="1"/>
</dbReference>
<accession>A0A2K4ZN99</accession>
<evidence type="ECO:0000313" key="7">
    <source>
        <dbReference type="Proteomes" id="UP000236311"/>
    </source>
</evidence>
<feature type="domain" description="PFL" evidence="5">
    <location>
        <begin position="1"/>
        <end position="536"/>
    </location>
</feature>
<sequence length="663" mass="76394">MNQVLLDYITSHKHHEFRKEFTEINDISEEYRRQGLSPKERMTRRFELLTTLETPIFLPEERICYMRTVKNMPDCFTKEEWAQIRREHFIHEKGYLSNLSPNYEKAIRRGLMSLRDEADEYGKRMIDAVFSLSDRYCREAEKQGRKETAEALAHIPRQGARNFFEALQFFRILHFSLWLEGNYHVTVGRFDQYMYPYLKADMEKGIYTEETALELLEDFFISFNKDSDLYVGVQQGDNGQSMVLGGTDEEKEARFNLLSALCLRASRELMLIDPKINLRVNRDTPLEVFELGSELTKAGLGFPQYSNDDVVIDGLLKLGYEPEDARNYVVAACWEFIIPYNGADVANIGALSFPMVIDSCLHEDLYRSETFEEFLEAVRKRIVYECDQICDKIKDIWFVPSPLMNVMMDGGIYDGGKYNNFGLHGTGIATAVDSLAAIRKYVYEEKRISREELIQAVDTNYENHPTLLALLRNEAPKLGNDEESTNELLERLLGMFSDALEGRVNCRGGKYRAGTGTAMYYLWHANEMGASPDGRRKGEPFGTNFSPSLMTKIKGPFSVIKSFSRPDFTRAVNGGPLTLEFAASMFHGEDDVKKIAALVKAYITMGGHQLQLNAVDTEKMKDAQLHPENYRQLVVRIWGWSAYFVELDRDFQDHVIMRQQYNV</sequence>
<dbReference type="AlphaFoldDB" id="A0A2K4ZN99"/>
<feature type="modified residue" description="Glycine radical" evidence="3">
    <location>
        <position position="639"/>
    </location>
</feature>
<dbReference type="Proteomes" id="UP000236311">
    <property type="component" value="Unassembled WGS sequence"/>
</dbReference>
<evidence type="ECO:0000313" key="6">
    <source>
        <dbReference type="EMBL" id="SOY31958.1"/>
    </source>
</evidence>
<evidence type="ECO:0000256" key="1">
    <source>
        <dbReference type="ARBA" id="ARBA00022818"/>
    </source>
</evidence>